<sequence length="342" mass="37594">MEKWIEKPREFGEILDLTFLVIRKQFAKIFLIMMILGGPILLVQAMAMYSGGMPVLPGSTGESFSTIDSFLLSFESSGIDQAIANVGGIELAILIITLALLTIVLLPVAMAAIIILTDKVKNGESVEIGPIIKQAFSRFGALLGGSIVYLLILFGLILVPSLGFPFLFLAGNLDVGPLLIMVSVVAGLAYLFGVVYLLTRWGFYFTAIVFEKVSPGIGKSWRLTKGQFWRLVGLYIVLNIIVTMITFALQFVSTIFLSGSILGYLLDTLFTALSYVIMNVAFAVVYFDLRVRNEGADIQEMLNSYAQPEDVEKAEDEMVEDAPFEDGKVDHHSTLDTKETEK</sequence>
<keyword evidence="4" id="KW-1185">Reference proteome</keyword>
<reference evidence="3" key="1">
    <citation type="submission" date="2021-10" db="EMBL/GenBank/DDBJ databases">
        <authorList>
            <person name="Criscuolo A."/>
        </authorList>
    </citation>
    <scope>NUCLEOTIDE SEQUENCE</scope>
    <source>
        <strain evidence="3">CIP111885</strain>
    </source>
</reference>
<accession>A0A9C7GAM2</accession>
<dbReference type="AlphaFoldDB" id="A0A9C7GAM2"/>
<keyword evidence="2" id="KW-0472">Membrane</keyword>
<feature type="transmembrane region" description="Helical" evidence="2">
    <location>
        <begin position="91"/>
        <end position="116"/>
    </location>
</feature>
<feature type="transmembrane region" description="Helical" evidence="2">
    <location>
        <begin position="228"/>
        <end position="249"/>
    </location>
</feature>
<name>A0A9C7GAM2_9BACI</name>
<protein>
    <recommendedName>
        <fullName evidence="5">Glycerophosphoryl diester phosphodiesterase membrane domain-containing protein</fullName>
    </recommendedName>
</protein>
<evidence type="ECO:0000256" key="1">
    <source>
        <dbReference type="SAM" id="MobiDB-lite"/>
    </source>
</evidence>
<feature type="transmembrane region" description="Helical" evidence="2">
    <location>
        <begin position="136"/>
        <end position="158"/>
    </location>
</feature>
<dbReference type="EMBL" id="CAKJTG010000010">
    <property type="protein sequence ID" value="CAG9608525.1"/>
    <property type="molecule type" value="Genomic_DNA"/>
</dbReference>
<gene>
    <name evidence="3" type="ORF">NEOCIP111885_02219</name>
</gene>
<feature type="transmembrane region" description="Helical" evidence="2">
    <location>
        <begin position="178"/>
        <end position="198"/>
    </location>
</feature>
<keyword evidence="2" id="KW-0812">Transmembrane</keyword>
<proteinExistence type="predicted"/>
<keyword evidence="2" id="KW-1133">Transmembrane helix</keyword>
<organism evidence="3 4">
    <name type="scientific">Pseudoneobacillus rhizosphaerae</name>
    <dbReference type="NCBI Taxonomy" id="2880968"/>
    <lineage>
        <taxon>Bacteria</taxon>
        <taxon>Bacillati</taxon>
        <taxon>Bacillota</taxon>
        <taxon>Bacilli</taxon>
        <taxon>Bacillales</taxon>
        <taxon>Bacillaceae</taxon>
        <taxon>Pseudoneobacillus</taxon>
    </lineage>
</organism>
<feature type="transmembrane region" description="Helical" evidence="2">
    <location>
        <begin position="29"/>
        <end position="49"/>
    </location>
</feature>
<dbReference type="Proteomes" id="UP000789845">
    <property type="component" value="Unassembled WGS sequence"/>
</dbReference>
<evidence type="ECO:0000256" key="2">
    <source>
        <dbReference type="SAM" id="Phobius"/>
    </source>
</evidence>
<evidence type="ECO:0000313" key="3">
    <source>
        <dbReference type="EMBL" id="CAG9608525.1"/>
    </source>
</evidence>
<evidence type="ECO:0000313" key="4">
    <source>
        <dbReference type="Proteomes" id="UP000789845"/>
    </source>
</evidence>
<feature type="compositionally biased region" description="Acidic residues" evidence="1">
    <location>
        <begin position="312"/>
        <end position="324"/>
    </location>
</feature>
<feature type="compositionally biased region" description="Basic and acidic residues" evidence="1">
    <location>
        <begin position="325"/>
        <end position="342"/>
    </location>
</feature>
<evidence type="ECO:0008006" key="5">
    <source>
        <dbReference type="Google" id="ProtNLM"/>
    </source>
</evidence>
<comment type="caution">
    <text evidence="3">The sequence shown here is derived from an EMBL/GenBank/DDBJ whole genome shotgun (WGS) entry which is preliminary data.</text>
</comment>
<feature type="region of interest" description="Disordered" evidence="1">
    <location>
        <begin position="307"/>
        <end position="342"/>
    </location>
</feature>
<feature type="transmembrane region" description="Helical" evidence="2">
    <location>
        <begin position="261"/>
        <end position="287"/>
    </location>
</feature>